<protein>
    <submittedName>
        <fullName evidence="2">Uncharacterized protein</fullName>
    </submittedName>
</protein>
<dbReference type="AlphaFoldDB" id="A0A9Q3DHP0"/>
<keyword evidence="3" id="KW-1185">Reference proteome</keyword>
<reference evidence="2" key="1">
    <citation type="submission" date="2021-03" db="EMBL/GenBank/DDBJ databases">
        <title>Draft genome sequence of rust myrtle Austropuccinia psidii MF-1, a brazilian biotype.</title>
        <authorList>
            <person name="Quecine M.C."/>
            <person name="Pachon D.M.R."/>
            <person name="Bonatelli M.L."/>
            <person name="Correr F.H."/>
            <person name="Franceschini L.M."/>
            <person name="Leite T.F."/>
            <person name="Margarido G.R.A."/>
            <person name="Almeida C.A."/>
            <person name="Ferrarezi J.A."/>
            <person name="Labate C.A."/>
        </authorList>
    </citation>
    <scope>NUCLEOTIDE SEQUENCE</scope>
    <source>
        <strain evidence="2">MF-1</strain>
    </source>
</reference>
<name>A0A9Q3DHP0_9BASI</name>
<dbReference type="EMBL" id="AVOT02016714">
    <property type="protein sequence ID" value="MBW0502237.1"/>
    <property type="molecule type" value="Genomic_DNA"/>
</dbReference>
<gene>
    <name evidence="2" type="ORF">O181_041952</name>
</gene>
<proteinExistence type="predicted"/>
<sequence>MELPGQPGILIGYDNNETSYCTFHLGDSKVAVTHYAAFKEKVFPSLPSTIEETLSLSLNFNNASPVSSNDSDMKATRTFKPSETIQETEEKIDNNHMENINKELPAQLP</sequence>
<evidence type="ECO:0000313" key="3">
    <source>
        <dbReference type="Proteomes" id="UP000765509"/>
    </source>
</evidence>
<dbReference type="OrthoDB" id="430476at2759"/>
<feature type="compositionally biased region" description="Basic and acidic residues" evidence="1">
    <location>
        <begin position="88"/>
        <end position="101"/>
    </location>
</feature>
<accession>A0A9Q3DHP0</accession>
<comment type="caution">
    <text evidence="2">The sequence shown here is derived from an EMBL/GenBank/DDBJ whole genome shotgun (WGS) entry which is preliminary data.</text>
</comment>
<evidence type="ECO:0000256" key="1">
    <source>
        <dbReference type="SAM" id="MobiDB-lite"/>
    </source>
</evidence>
<evidence type="ECO:0000313" key="2">
    <source>
        <dbReference type="EMBL" id="MBW0502237.1"/>
    </source>
</evidence>
<organism evidence="2 3">
    <name type="scientific">Austropuccinia psidii MF-1</name>
    <dbReference type="NCBI Taxonomy" id="1389203"/>
    <lineage>
        <taxon>Eukaryota</taxon>
        <taxon>Fungi</taxon>
        <taxon>Dikarya</taxon>
        <taxon>Basidiomycota</taxon>
        <taxon>Pucciniomycotina</taxon>
        <taxon>Pucciniomycetes</taxon>
        <taxon>Pucciniales</taxon>
        <taxon>Sphaerophragmiaceae</taxon>
        <taxon>Austropuccinia</taxon>
    </lineage>
</organism>
<dbReference type="Proteomes" id="UP000765509">
    <property type="component" value="Unassembled WGS sequence"/>
</dbReference>
<feature type="region of interest" description="Disordered" evidence="1">
    <location>
        <begin position="63"/>
        <end position="109"/>
    </location>
</feature>